<keyword evidence="3" id="KW-1185">Reference proteome</keyword>
<dbReference type="InterPro" id="IPR003615">
    <property type="entry name" value="HNH_nuc"/>
</dbReference>
<proteinExistence type="predicted"/>
<sequence length="126" mass="14416">MGLCSTCYTLKRQDEEYFGGLREAVLERDGYRCRVCDASGRDKWSIIVHHRRPGKSVLKLMLSLCPGCHAKVHRTKAVLSAMPPLLLELWREQHPKGHEQKQLDFSSRKPAAKLIPLFRDEKESSG</sequence>
<dbReference type="Proteomes" id="UP000000343">
    <property type="component" value="Plasmid pACIX905"/>
</dbReference>
<accession>E8X801</accession>
<organism evidence="3">
    <name type="scientific">Granulicella tundricola (strain ATCC BAA-1859 / DSM 23138 / MP5ACTX9)</name>
    <dbReference type="NCBI Taxonomy" id="1198114"/>
    <lineage>
        <taxon>Bacteria</taxon>
        <taxon>Pseudomonadati</taxon>
        <taxon>Acidobacteriota</taxon>
        <taxon>Terriglobia</taxon>
        <taxon>Terriglobales</taxon>
        <taxon>Acidobacteriaceae</taxon>
        <taxon>Granulicella</taxon>
    </lineage>
</organism>
<protein>
    <recommendedName>
        <fullName evidence="4">HNH endonuclease</fullName>
    </recommendedName>
</protein>
<dbReference type="HOGENOM" id="CLU_1854254_0_0_0"/>
<dbReference type="OrthoDB" id="9779761at2"/>
<dbReference type="AlphaFoldDB" id="E8X801"/>
<name>E8X801_GRATM</name>
<feature type="region of interest" description="Disordered" evidence="1">
    <location>
        <begin position="97"/>
        <end position="126"/>
    </location>
</feature>
<geneLocation type="plasmid" evidence="2 3">
    <name>pACIX905</name>
</geneLocation>
<evidence type="ECO:0000313" key="3">
    <source>
        <dbReference type="Proteomes" id="UP000000343"/>
    </source>
</evidence>
<keyword evidence="2" id="KW-0614">Plasmid</keyword>
<dbReference type="EMBL" id="CP002485">
    <property type="protein sequence ID" value="ADW71585.1"/>
    <property type="molecule type" value="Genomic_DNA"/>
</dbReference>
<evidence type="ECO:0000256" key="1">
    <source>
        <dbReference type="SAM" id="MobiDB-lite"/>
    </source>
</evidence>
<evidence type="ECO:0000313" key="2">
    <source>
        <dbReference type="EMBL" id="ADW71585.1"/>
    </source>
</evidence>
<reference evidence="3" key="1">
    <citation type="submission" date="2011-01" db="EMBL/GenBank/DDBJ databases">
        <title>Complete sequence of plasmid5 of Acidobacterium sp. MP5ACTX9.</title>
        <authorList>
            <consortium name="US DOE Joint Genome Institute"/>
            <person name="Lucas S."/>
            <person name="Copeland A."/>
            <person name="Lapidus A."/>
            <person name="Cheng J.-F."/>
            <person name="Goodwin L."/>
            <person name="Pitluck S."/>
            <person name="Teshima H."/>
            <person name="Detter J.C."/>
            <person name="Han C."/>
            <person name="Tapia R."/>
            <person name="Land M."/>
            <person name="Hauser L."/>
            <person name="Kyrpides N."/>
            <person name="Ivanova N."/>
            <person name="Ovchinnikova G."/>
            <person name="Pagani I."/>
            <person name="Rawat S.R."/>
            <person name="Mannisto M."/>
            <person name="Haggblom M.M."/>
            <person name="Woyke T."/>
        </authorList>
    </citation>
    <scope>NUCLEOTIDE SEQUENCE [LARGE SCALE GENOMIC DNA]</scope>
    <source>
        <strain evidence="3">MP5ACTX9</strain>
        <plasmid evidence="3">Plasmid pACIX905</plasmid>
    </source>
</reference>
<gene>
    <name evidence="2" type="ordered locus">AciX9_4655</name>
</gene>
<dbReference type="CDD" id="cd00085">
    <property type="entry name" value="HNHc"/>
    <property type="match status" value="1"/>
</dbReference>
<dbReference type="KEGG" id="acm:AciX9_4655"/>
<evidence type="ECO:0008006" key="4">
    <source>
        <dbReference type="Google" id="ProtNLM"/>
    </source>
</evidence>